<dbReference type="InterPro" id="IPR055398">
    <property type="entry name" value="Rossmann-like_BshC"/>
</dbReference>
<dbReference type="PaxDb" id="1198114-AciX9_2648"/>
<dbReference type="GO" id="GO:0016874">
    <property type="term" value="F:ligase activity"/>
    <property type="evidence" value="ECO:0007669"/>
    <property type="project" value="UniProtKB-UniRule"/>
</dbReference>
<evidence type="ECO:0000313" key="6">
    <source>
        <dbReference type="Proteomes" id="UP000000343"/>
    </source>
</evidence>
<evidence type="ECO:0000256" key="1">
    <source>
        <dbReference type="ARBA" id="ARBA00022598"/>
    </source>
</evidence>
<evidence type="ECO:0000259" key="4">
    <source>
        <dbReference type="Pfam" id="PF24850"/>
    </source>
</evidence>
<dbReference type="OrthoDB" id="9765151at2"/>
<dbReference type="Pfam" id="PF10079">
    <property type="entry name" value="Rossmann-like_BshC"/>
    <property type="match status" value="1"/>
</dbReference>
<proteinExistence type="inferred from homology"/>
<evidence type="ECO:0000313" key="5">
    <source>
        <dbReference type="EMBL" id="ADW69673.1"/>
    </source>
</evidence>
<organism evidence="6">
    <name type="scientific">Granulicella tundricola (strain ATCC BAA-1859 / DSM 23138 / MP5ACTX9)</name>
    <dbReference type="NCBI Taxonomy" id="1198114"/>
    <lineage>
        <taxon>Bacteria</taxon>
        <taxon>Pseudomonadati</taxon>
        <taxon>Acidobacteriota</taxon>
        <taxon>Terriglobia</taxon>
        <taxon>Terriglobales</taxon>
        <taxon>Acidobacteriaceae</taxon>
        <taxon>Granulicella</taxon>
    </lineage>
</organism>
<gene>
    <name evidence="2" type="primary">bshC</name>
    <name evidence="5" type="ordered locus">AciX9_2648</name>
</gene>
<accession>E8WWK9</accession>
<sequence length="537" mass="58302">MSPECYPMSVLPHISKLYGDYLAMGGDADTPLRGWYGAEPLGAGWMGREVGVAHSSRLADLLKDQVREFGGGAAALANVERLRNGAHAVVTGQQVGLFGGPQLTLLKAATAIARAKEAEKVTGKAHVPVFWLASEDHDLAEVDQVSLPGKKELETLRLGLRGHGGEVGKILLGDGVENALDQASELLGYAPVCDLLREFYRPDATLAGAFARLMTRIFEEYGLVVMDAAGQGFHALGVSALRAAIERADELERALLARTEELERLGYHAQVLVKSGASLLFLVDERTGERLPLRRLADERWKSGARTYSVAELLEILETTPERFSPNALLRPVFQDTILPTAAYIGGPAEIAYFAQSAVLYERILGRLPAVLPRFSGTMIAPAVETVMSQHEVSLKDLFDAKTPEELTQRLGARAMPIEAKRKIAAAGNALDEELGSLTGYLGSLDESLGRSAEVSANKMRYQMNRLRRMAARYEVQKEASLAKHAGVMMLQLFPDGHPQERIIGGVWFLGQWGSGLVDRLVLEAAQMCLGHSVIRG</sequence>
<dbReference type="STRING" id="1198114.AciX9_2648"/>
<reference evidence="6" key="1">
    <citation type="submission" date="2011-01" db="EMBL/GenBank/DDBJ databases">
        <title>Complete sequence of chromosome of Acidobacterium sp. MP5ACTX9.</title>
        <authorList>
            <consortium name="US DOE Joint Genome Institute"/>
            <person name="Lucas S."/>
            <person name="Copeland A."/>
            <person name="Lapidus A."/>
            <person name="Cheng J.-F."/>
            <person name="Goodwin L."/>
            <person name="Pitluck S."/>
            <person name="Teshima H."/>
            <person name="Detter J.C."/>
            <person name="Han C."/>
            <person name="Tapia R."/>
            <person name="Land M."/>
            <person name="Hauser L."/>
            <person name="Kyrpides N."/>
            <person name="Ivanova N."/>
            <person name="Ovchinnikova G."/>
            <person name="Pagani I."/>
            <person name="Rawat S.R."/>
            <person name="Mannisto M."/>
            <person name="Haggblom M.M."/>
            <person name="Woyke T."/>
        </authorList>
    </citation>
    <scope>NUCLEOTIDE SEQUENCE [LARGE SCALE GENOMIC DNA]</scope>
    <source>
        <strain evidence="6">MP5ACTX9</strain>
    </source>
</reference>
<keyword evidence="1 2" id="KW-0436">Ligase</keyword>
<dbReference type="EC" id="6.-.-.-" evidence="2"/>
<evidence type="ECO:0000256" key="2">
    <source>
        <dbReference type="HAMAP-Rule" id="MF_01867"/>
    </source>
</evidence>
<protein>
    <recommendedName>
        <fullName evidence="2">Putative cysteine ligase BshC</fullName>
        <ecNumber evidence="2">6.-.-.-</ecNumber>
    </recommendedName>
</protein>
<dbReference type="Proteomes" id="UP000000343">
    <property type="component" value="Chromosome"/>
</dbReference>
<keyword evidence="6" id="KW-1185">Reference proteome</keyword>
<feature type="domain" description="Bacillithiol biosynthesis BshC N-terminal Rossmann-like" evidence="3">
    <location>
        <begin position="55"/>
        <end position="374"/>
    </location>
</feature>
<feature type="domain" description="Bacillithiol biosynthesis BshC C-terminal coiled-coil" evidence="4">
    <location>
        <begin position="378"/>
        <end position="535"/>
    </location>
</feature>
<dbReference type="Pfam" id="PF24850">
    <property type="entry name" value="CC_BshC"/>
    <property type="match status" value="1"/>
</dbReference>
<dbReference type="AlphaFoldDB" id="E8WWK9"/>
<name>E8WWK9_GRATM</name>
<dbReference type="eggNOG" id="COG4365">
    <property type="taxonomic scope" value="Bacteria"/>
</dbReference>
<dbReference type="EMBL" id="CP002480">
    <property type="protein sequence ID" value="ADW69673.1"/>
    <property type="molecule type" value="Genomic_DNA"/>
</dbReference>
<dbReference type="PIRSF" id="PIRSF012535">
    <property type="entry name" value="UCP012535"/>
    <property type="match status" value="1"/>
</dbReference>
<dbReference type="HOGENOM" id="CLU_022249_1_0_0"/>
<comment type="similarity">
    <text evidence="2">Belongs to the BshC family.</text>
</comment>
<dbReference type="RefSeq" id="WP_013580988.1">
    <property type="nucleotide sequence ID" value="NC_015064.1"/>
</dbReference>
<evidence type="ECO:0000259" key="3">
    <source>
        <dbReference type="Pfam" id="PF10079"/>
    </source>
</evidence>
<dbReference type="InterPro" id="IPR055399">
    <property type="entry name" value="CC_BshC"/>
</dbReference>
<dbReference type="NCBIfam" id="TIGR03998">
    <property type="entry name" value="thiol_BshC"/>
    <property type="match status" value="1"/>
</dbReference>
<dbReference type="KEGG" id="acm:AciX9_2648"/>
<dbReference type="InterPro" id="IPR011199">
    <property type="entry name" value="Bacillithiol_biosynth_BshC"/>
</dbReference>
<dbReference type="HAMAP" id="MF_01867">
    <property type="entry name" value="BshC"/>
    <property type="match status" value="1"/>
</dbReference>